<reference evidence="3 4" key="1">
    <citation type="submission" date="2017-11" db="EMBL/GenBank/DDBJ databases">
        <title>Population delineation of vibrios coincides with oyster pathogenicity.</title>
        <authorList>
            <person name="Bruto M."/>
            <person name="Labreuche Y."/>
            <person name="James A."/>
            <person name="Piel D."/>
            <person name="Chenivesse S."/>
            <person name="Petton B."/>
            <person name="Polz M.F."/>
            <person name="Le Roux F."/>
        </authorList>
    </citation>
    <scope>NUCLEOTIDE SEQUENCE [LARGE SCALE GENOMIC DNA]</scope>
    <source>
        <strain evidence="3 4">FF_144</strain>
    </source>
</reference>
<organism evidence="3 4">
    <name type="scientific">Vibrio splendidus</name>
    <dbReference type="NCBI Taxonomy" id="29497"/>
    <lineage>
        <taxon>Bacteria</taxon>
        <taxon>Pseudomonadati</taxon>
        <taxon>Pseudomonadota</taxon>
        <taxon>Gammaproteobacteria</taxon>
        <taxon>Vibrionales</taxon>
        <taxon>Vibrionaceae</taxon>
        <taxon>Vibrio</taxon>
    </lineage>
</organism>
<dbReference type="GO" id="GO:0006313">
    <property type="term" value="P:DNA transposition"/>
    <property type="evidence" value="ECO:0007669"/>
    <property type="project" value="InterPro"/>
</dbReference>
<dbReference type="AlphaFoldDB" id="A0A2T5DWA0"/>
<dbReference type="GO" id="GO:0003677">
    <property type="term" value="F:DNA binding"/>
    <property type="evidence" value="ECO:0007669"/>
    <property type="project" value="InterPro"/>
</dbReference>
<evidence type="ECO:0000313" key="3">
    <source>
        <dbReference type="EMBL" id="PTP11343.1"/>
    </source>
</evidence>
<dbReference type="PANTHER" id="PTHR37023">
    <property type="entry name" value="TRANSPOSASE"/>
    <property type="match status" value="1"/>
</dbReference>
<dbReference type="Pfam" id="PF04986">
    <property type="entry name" value="Y2_Tnp"/>
    <property type="match status" value="1"/>
</dbReference>
<feature type="domain" description="Transposase IS801/IS1294" evidence="1">
    <location>
        <begin position="138"/>
        <end position="257"/>
    </location>
</feature>
<comment type="caution">
    <text evidence="3">The sequence shown here is derived from an EMBL/GenBank/DDBJ whole genome shotgun (WGS) entry which is preliminary data.</text>
</comment>
<dbReference type="InterPro" id="IPR007069">
    <property type="entry name" value="Transposase_32"/>
</dbReference>
<dbReference type="Proteomes" id="UP000244197">
    <property type="component" value="Unassembled WGS sequence"/>
</dbReference>
<feature type="non-terminal residue" evidence="3">
    <location>
        <position position="257"/>
    </location>
</feature>
<sequence length="257" mass="30390">MSTFIELLRQHHRALKHHYHAQLNGDMHRAIGAMLRCKTEQQGRSQWFCSHCHHDDRLPLSCGHRHCPQCQQRTTSDWLQRQQQKRLPVHYFMVTFTLPYQLRVLARHQPKTLYSDMFKVASGILKDFANRQQQGEMGFTAVLHTHSRQRNLHPHLHIIVAAGRYDASRQTWHKGNKHYLFNAFALAKVWRARMLEAINQHPTLWVPNDIPKQWVVDCRQVGYGQAALNYLARYLYRGVLPDEDIIHITDDTVTFRY</sequence>
<evidence type="ECO:0000259" key="2">
    <source>
        <dbReference type="Pfam" id="PF14319"/>
    </source>
</evidence>
<accession>A0A2T5DWA0</accession>
<evidence type="ECO:0000313" key="4">
    <source>
        <dbReference type="Proteomes" id="UP000244197"/>
    </source>
</evidence>
<dbReference type="InterPro" id="IPR026889">
    <property type="entry name" value="Zn_Tnp"/>
</dbReference>
<evidence type="ECO:0000259" key="1">
    <source>
        <dbReference type="Pfam" id="PF04986"/>
    </source>
</evidence>
<dbReference type="RefSeq" id="WP_108188544.1">
    <property type="nucleotide sequence ID" value="NZ_PIFK01000186.1"/>
</dbReference>
<dbReference type="Pfam" id="PF14319">
    <property type="entry name" value="Zn_Tnp_IS91"/>
    <property type="match status" value="1"/>
</dbReference>
<dbReference type="GO" id="GO:0004803">
    <property type="term" value="F:transposase activity"/>
    <property type="evidence" value="ECO:0007669"/>
    <property type="project" value="InterPro"/>
</dbReference>
<protein>
    <submittedName>
        <fullName evidence="3">IS91 family transposase</fullName>
    </submittedName>
</protein>
<dbReference type="PANTHER" id="PTHR37023:SF1">
    <property type="entry name" value="ISSOD25 TRANSPOSASE TNPA_ISSOD25"/>
    <property type="match status" value="1"/>
</dbReference>
<feature type="domain" description="Transposase zinc-binding" evidence="2">
    <location>
        <begin position="8"/>
        <end position="98"/>
    </location>
</feature>
<proteinExistence type="predicted"/>
<dbReference type="EMBL" id="PIFK01000186">
    <property type="protein sequence ID" value="PTP11343.1"/>
    <property type="molecule type" value="Genomic_DNA"/>
</dbReference>
<gene>
    <name evidence="3" type="ORF">CWO07_26945</name>
</gene>
<name>A0A2T5DWA0_VIBSP</name>